<accession>A0A5C2RYP6</accession>
<sequence>MTDAEVNSGLQDNHDHDNLDPDGDAVTPTIVTPPLLRLPTEMLALILQEFALPLSRRRADFDPHWKCSVIDASALRPVAQTCRRLREVVMSLPPIVKTVIISEDTPFDTDKMQAVSKDIPLNVYISFVHRTPQEVRDWYMAEAHRIQELHLTRLANLNMDSWVPLLALLAPKLRFFSIATSGVAWLPPKGSLLSLPQASHLRHLTLRKVCFLPRNHFPFLTHLALIDVRLPRFDKTFLAFLSRCPNLESLVLDHSQESIMERPVSTMRLHLPHLQRVTLERPDKDGLYLMSIPHNRCMALQLLSPNVKSDVARLILPKFSPDPHTLRIVHLEPPRVYKEISDPGSWRSLYGEWSSASLTSVGPTGTFHVRCTSPSEIEGPHYEAQRAMLEDKSALASVRTLWLVGMQATRPIKDTDTPTMTIPWAEFRLVGYMSFVHRVAIAMRDLIVGLSALETLVYILPHTLEPNLWILPNTTHRLFASRCLKTLKLVICHGIGLRTSETVKRPELKLGKVCEGLETGKCAYLDTLILQMAVNVVIDDTELLQISKYVPTVKVERIDSIPQMTVPEYCREPSCSSSRVGALW</sequence>
<evidence type="ECO:0000313" key="2">
    <source>
        <dbReference type="EMBL" id="RPD56180.1"/>
    </source>
</evidence>
<protein>
    <recommendedName>
        <fullName evidence="4">F-box domain-containing protein</fullName>
    </recommendedName>
</protein>
<gene>
    <name evidence="2" type="ORF">L227DRAFT_579137</name>
</gene>
<dbReference type="STRING" id="1328759.A0A5C2RYP6"/>
<feature type="region of interest" description="Disordered" evidence="1">
    <location>
        <begin position="1"/>
        <end position="26"/>
    </location>
</feature>
<evidence type="ECO:0000256" key="1">
    <source>
        <dbReference type="SAM" id="MobiDB-lite"/>
    </source>
</evidence>
<name>A0A5C2RYP6_9APHY</name>
<dbReference type="EMBL" id="ML122290">
    <property type="protein sequence ID" value="RPD56180.1"/>
    <property type="molecule type" value="Genomic_DNA"/>
</dbReference>
<proteinExistence type="predicted"/>
<dbReference type="OrthoDB" id="2734891at2759"/>
<dbReference type="Gene3D" id="3.80.10.10">
    <property type="entry name" value="Ribonuclease Inhibitor"/>
    <property type="match status" value="1"/>
</dbReference>
<evidence type="ECO:0008006" key="4">
    <source>
        <dbReference type="Google" id="ProtNLM"/>
    </source>
</evidence>
<dbReference type="InterPro" id="IPR032675">
    <property type="entry name" value="LRR_dom_sf"/>
</dbReference>
<evidence type="ECO:0000313" key="3">
    <source>
        <dbReference type="Proteomes" id="UP000313359"/>
    </source>
</evidence>
<keyword evidence="3" id="KW-1185">Reference proteome</keyword>
<dbReference type="SUPFAM" id="SSF52047">
    <property type="entry name" value="RNI-like"/>
    <property type="match status" value="1"/>
</dbReference>
<dbReference type="Proteomes" id="UP000313359">
    <property type="component" value="Unassembled WGS sequence"/>
</dbReference>
<dbReference type="AlphaFoldDB" id="A0A5C2RYP6"/>
<reference evidence="2" key="1">
    <citation type="journal article" date="2018" name="Genome Biol. Evol.">
        <title>Genomics and development of Lentinus tigrinus, a white-rot wood-decaying mushroom with dimorphic fruiting bodies.</title>
        <authorList>
            <person name="Wu B."/>
            <person name="Xu Z."/>
            <person name="Knudson A."/>
            <person name="Carlson A."/>
            <person name="Chen N."/>
            <person name="Kovaka S."/>
            <person name="LaButti K."/>
            <person name="Lipzen A."/>
            <person name="Pennachio C."/>
            <person name="Riley R."/>
            <person name="Schakwitz W."/>
            <person name="Umezawa K."/>
            <person name="Ohm R.A."/>
            <person name="Grigoriev I.V."/>
            <person name="Nagy L.G."/>
            <person name="Gibbons J."/>
            <person name="Hibbett D."/>
        </authorList>
    </citation>
    <scope>NUCLEOTIDE SEQUENCE [LARGE SCALE GENOMIC DNA]</scope>
    <source>
        <strain evidence="2">ALCF2SS1-6</strain>
    </source>
</reference>
<organism evidence="2 3">
    <name type="scientific">Lentinus tigrinus ALCF2SS1-6</name>
    <dbReference type="NCBI Taxonomy" id="1328759"/>
    <lineage>
        <taxon>Eukaryota</taxon>
        <taxon>Fungi</taxon>
        <taxon>Dikarya</taxon>
        <taxon>Basidiomycota</taxon>
        <taxon>Agaricomycotina</taxon>
        <taxon>Agaricomycetes</taxon>
        <taxon>Polyporales</taxon>
        <taxon>Polyporaceae</taxon>
        <taxon>Lentinus</taxon>
    </lineage>
</organism>